<proteinExistence type="predicted"/>
<sequence>MTIAVTGIILFVIVFSLLVTDKKYPTAKSTIHMVARTTEAFGSGLGLLVPFIKLKTLSSFIINVQKVEITIPIIKKALKVIIIALIGR</sequence>
<protein>
    <submittedName>
        <fullName evidence="1">Uncharacterized protein</fullName>
    </submittedName>
</protein>
<dbReference type="EMBL" id="BAAACI010000011">
    <property type="protein sequence ID" value="GAA0778912.1"/>
    <property type="molecule type" value="Genomic_DNA"/>
</dbReference>
<keyword evidence="2" id="KW-1185">Reference proteome</keyword>
<accession>A0ABP3WAA3</accession>
<reference evidence="2" key="1">
    <citation type="journal article" date="2019" name="Int. J. Syst. Evol. Microbiol.">
        <title>The Global Catalogue of Microorganisms (GCM) 10K type strain sequencing project: providing services to taxonomists for standard genome sequencing and annotation.</title>
        <authorList>
            <consortium name="The Broad Institute Genomics Platform"/>
            <consortium name="The Broad Institute Genome Sequencing Center for Infectious Disease"/>
            <person name="Wu L."/>
            <person name="Ma J."/>
        </authorList>
    </citation>
    <scope>NUCLEOTIDE SEQUENCE [LARGE SCALE GENOMIC DNA]</scope>
    <source>
        <strain evidence="2">JCM 1417</strain>
    </source>
</reference>
<dbReference type="Proteomes" id="UP001501047">
    <property type="component" value="Unassembled WGS sequence"/>
</dbReference>
<gene>
    <name evidence="1" type="ORF">GCM10008908_36560</name>
</gene>
<evidence type="ECO:0000313" key="1">
    <source>
        <dbReference type="EMBL" id="GAA0778912.1"/>
    </source>
</evidence>
<evidence type="ECO:0000313" key="2">
    <source>
        <dbReference type="Proteomes" id="UP001501047"/>
    </source>
</evidence>
<name>A0ABP3WAA3_CLOSU</name>
<comment type="caution">
    <text evidence="1">The sequence shown here is derived from an EMBL/GenBank/DDBJ whole genome shotgun (WGS) entry which is preliminary data.</text>
</comment>
<organism evidence="1 2">
    <name type="scientific">Clostridium subterminale</name>
    <dbReference type="NCBI Taxonomy" id="1550"/>
    <lineage>
        <taxon>Bacteria</taxon>
        <taxon>Bacillati</taxon>
        <taxon>Bacillota</taxon>
        <taxon>Clostridia</taxon>
        <taxon>Eubacteriales</taxon>
        <taxon>Clostridiaceae</taxon>
        <taxon>Clostridium</taxon>
    </lineage>
</organism>